<dbReference type="RefSeq" id="XP_008715961.1">
    <property type="nucleotide sequence ID" value="XM_008717739.1"/>
</dbReference>
<dbReference type="InterPro" id="IPR037047">
    <property type="entry name" value="PITH_dom_sf"/>
</dbReference>
<dbReference type="InParanoid" id="W2RYE6"/>
<sequence>MAHNHSHNHDHYDGHGHDHGDHDHSHDQEPALQSNLYKQINFDAITTLNEEVPRSGAAIVQKPWTDRLNDEPILKSDADEQLLMHVPFSGSCKIYSIIIRTSDTPSAPKTLKLFRNRDDLDFGAAADLKATQTLELPRTSEIAEIALNRAQWNMTTSINLFFEDNHSNGEEDVTTISYLGFKGDFMALNREPVNVLYEAAANPSDHKMIQGLTNTNASMPGQ</sequence>
<dbReference type="Proteomes" id="UP000030752">
    <property type="component" value="Unassembled WGS sequence"/>
</dbReference>
<dbReference type="VEuPathDB" id="FungiDB:HMPREF1541_03388"/>
<evidence type="ECO:0000313" key="4">
    <source>
        <dbReference type="EMBL" id="ETN41452.1"/>
    </source>
</evidence>
<name>W2RYE6_CYPE1</name>
<dbReference type="GO" id="GO:0005634">
    <property type="term" value="C:nucleus"/>
    <property type="evidence" value="ECO:0007669"/>
    <property type="project" value="EnsemblFungi"/>
</dbReference>
<dbReference type="HOGENOM" id="CLU_072377_2_0_1"/>
<dbReference type="Pfam" id="PF06201">
    <property type="entry name" value="PITH"/>
    <property type="match status" value="1"/>
</dbReference>
<evidence type="ECO:0000256" key="1">
    <source>
        <dbReference type="ARBA" id="ARBA00025788"/>
    </source>
</evidence>
<feature type="compositionally biased region" description="Basic and acidic residues" evidence="2">
    <location>
        <begin position="7"/>
        <end position="29"/>
    </location>
</feature>
<dbReference type="STRING" id="1220924.W2RYE6"/>
<evidence type="ECO:0000256" key="2">
    <source>
        <dbReference type="SAM" id="MobiDB-lite"/>
    </source>
</evidence>
<dbReference type="InterPro" id="IPR010400">
    <property type="entry name" value="PITH_dom"/>
</dbReference>
<dbReference type="OrthoDB" id="2635at2759"/>
<dbReference type="SUPFAM" id="SSF49785">
    <property type="entry name" value="Galactose-binding domain-like"/>
    <property type="match status" value="1"/>
</dbReference>
<evidence type="ECO:0000313" key="5">
    <source>
        <dbReference type="Proteomes" id="UP000030752"/>
    </source>
</evidence>
<accession>W2RYE6</accession>
<protein>
    <recommendedName>
        <fullName evidence="3">PITH domain-containing protein</fullName>
    </recommendedName>
</protein>
<dbReference type="GeneID" id="19970727"/>
<comment type="similarity">
    <text evidence="1">Belongs to the PITHD1 family.</text>
</comment>
<feature type="region of interest" description="Disordered" evidence="2">
    <location>
        <begin position="1"/>
        <end position="30"/>
    </location>
</feature>
<dbReference type="eggNOG" id="KOG1730">
    <property type="taxonomic scope" value="Eukaryota"/>
</dbReference>
<dbReference type="GO" id="GO:0005737">
    <property type="term" value="C:cytoplasm"/>
    <property type="evidence" value="ECO:0007669"/>
    <property type="project" value="EnsemblFungi"/>
</dbReference>
<keyword evidence="5" id="KW-1185">Reference proteome</keyword>
<dbReference type="InterPro" id="IPR045099">
    <property type="entry name" value="PITH1-like"/>
</dbReference>
<proteinExistence type="inferred from homology"/>
<dbReference type="InterPro" id="IPR008979">
    <property type="entry name" value="Galactose-bd-like_sf"/>
</dbReference>
<dbReference type="Gene3D" id="2.60.120.470">
    <property type="entry name" value="PITH domain"/>
    <property type="match status" value="1"/>
</dbReference>
<dbReference type="PANTHER" id="PTHR12175">
    <property type="entry name" value="AD039 HT014 THIOREDOXIN FAMILY TRP26"/>
    <property type="match status" value="1"/>
</dbReference>
<gene>
    <name evidence="4" type="ORF">HMPREF1541_03388</name>
</gene>
<dbReference type="AlphaFoldDB" id="W2RYE6"/>
<organism evidence="4 5">
    <name type="scientific">Cyphellophora europaea (strain CBS 101466)</name>
    <name type="common">Phialophora europaea</name>
    <dbReference type="NCBI Taxonomy" id="1220924"/>
    <lineage>
        <taxon>Eukaryota</taxon>
        <taxon>Fungi</taxon>
        <taxon>Dikarya</taxon>
        <taxon>Ascomycota</taxon>
        <taxon>Pezizomycotina</taxon>
        <taxon>Eurotiomycetes</taxon>
        <taxon>Chaetothyriomycetidae</taxon>
        <taxon>Chaetothyriales</taxon>
        <taxon>Cyphellophoraceae</taxon>
        <taxon>Cyphellophora</taxon>
    </lineage>
</organism>
<dbReference type="PROSITE" id="PS51532">
    <property type="entry name" value="PITH"/>
    <property type="match status" value="1"/>
</dbReference>
<evidence type="ECO:0000259" key="3">
    <source>
        <dbReference type="PROSITE" id="PS51532"/>
    </source>
</evidence>
<dbReference type="PANTHER" id="PTHR12175:SF1">
    <property type="entry name" value="PITH DOMAIN-CONTAINING PROTEIN 1"/>
    <property type="match status" value="1"/>
</dbReference>
<feature type="domain" description="PITH" evidence="3">
    <location>
        <begin position="25"/>
        <end position="201"/>
    </location>
</feature>
<reference evidence="4 5" key="1">
    <citation type="submission" date="2013-03" db="EMBL/GenBank/DDBJ databases">
        <title>The Genome Sequence of Phialophora europaea CBS 101466.</title>
        <authorList>
            <consortium name="The Broad Institute Genomics Platform"/>
            <person name="Cuomo C."/>
            <person name="de Hoog S."/>
            <person name="Gorbushina A."/>
            <person name="Walker B."/>
            <person name="Young S.K."/>
            <person name="Zeng Q."/>
            <person name="Gargeya S."/>
            <person name="Fitzgerald M."/>
            <person name="Haas B."/>
            <person name="Abouelleil A."/>
            <person name="Allen A.W."/>
            <person name="Alvarado L."/>
            <person name="Arachchi H.M."/>
            <person name="Berlin A.M."/>
            <person name="Chapman S.B."/>
            <person name="Gainer-Dewar J."/>
            <person name="Goldberg J."/>
            <person name="Griggs A."/>
            <person name="Gujja S."/>
            <person name="Hansen M."/>
            <person name="Howarth C."/>
            <person name="Imamovic A."/>
            <person name="Ireland A."/>
            <person name="Larimer J."/>
            <person name="McCowan C."/>
            <person name="Murphy C."/>
            <person name="Pearson M."/>
            <person name="Poon T.W."/>
            <person name="Priest M."/>
            <person name="Roberts A."/>
            <person name="Saif S."/>
            <person name="Shea T."/>
            <person name="Sisk P."/>
            <person name="Sykes S."/>
            <person name="Wortman J."/>
            <person name="Nusbaum C."/>
            <person name="Birren B."/>
        </authorList>
    </citation>
    <scope>NUCLEOTIDE SEQUENCE [LARGE SCALE GENOMIC DNA]</scope>
    <source>
        <strain evidence="4 5">CBS 101466</strain>
    </source>
</reference>
<dbReference type="EMBL" id="KB822719">
    <property type="protein sequence ID" value="ETN41452.1"/>
    <property type="molecule type" value="Genomic_DNA"/>
</dbReference>